<keyword evidence="1" id="KW-0175">Coiled coil</keyword>
<gene>
    <name evidence="4" type="ORF">FKW77_010578</name>
</gene>
<evidence type="ECO:0000313" key="4">
    <source>
        <dbReference type="EMBL" id="QDS68216.1"/>
    </source>
</evidence>
<keyword evidence="3" id="KW-1133">Transmembrane helix</keyword>
<feature type="region of interest" description="Disordered" evidence="2">
    <location>
        <begin position="235"/>
        <end position="268"/>
    </location>
</feature>
<proteinExistence type="predicted"/>
<keyword evidence="3" id="KW-0812">Transmembrane</keyword>
<feature type="region of interest" description="Disordered" evidence="2">
    <location>
        <begin position="443"/>
        <end position="470"/>
    </location>
</feature>
<evidence type="ECO:0000256" key="2">
    <source>
        <dbReference type="SAM" id="MobiDB-lite"/>
    </source>
</evidence>
<keyword evidence="5" id="KW-1185">Reference proteome</keyword>
<reference evidence="4 5" key="1">
    <citation type="submission" date="2019-07" db="EMBL/GenBank/DDBJ databases">
        <title>Finished genome of Venturia effusa.</title>
        <authorList>
            <person name="Young C.A."/>
            <person name="Cox M.P."/>
            <person name="Ganley A.R.D."/>
            <person name="David W.J."/>
        </authorList>
    </citation>
    <scope>NUCLEOTIDE SEQUENCE [LARGE SCALE GENOMIC DNA]</scope>
    <source>
        <strain evidence="5">albino</strain>
    </source>
</reference>
<feature type="transmembrane region" description="Helical" evidence="3">
    <location>
        <begin position="23"/>
        <end position="45"/>
    </location>
</feature>
<evidence type="ECO:0000256" key="1">
    <source>
        <dbReference type="SAM" id="Coils"/>
    </source>
</evidence>
<feature type="coiled-coil region" evidence="1">
    <location>
        <begin position="299"/>
        <end position="326"/>
    </location>
</feature>
<evidence type="ECO:0000313" key="5">
    <source>
        <dbReference type="Proteomes" id="UP000316270"/>
    </source>
</evidence>
<feature type="transmembrane region" description="Helical" evidence="3">
    <location>
        <begin position="66"/>
        <end position="89"/>
    </location>
</feature>
<dbReference type="EMBL" id="CP042185">
    <property type="protein sequence ID" value="QDS68216.1"/>
    <property type="molecule type" value="Genomic_DNA"/>
</dbReference>
<accession>A0A517KXW1</accession>
<dbReference type="Proteomes" id="UP000316270">
    <property type="component" value="Chromosome 1"/>
</dbReference>
<feature type="compositionally biased region" description="Low complexity" evidence="2">
    <location>
        <begin position="235"/>
        <end position="246"/>
    </location>
</feature>
<dbReference type="OrthoDB" id="3915128at2759"/>
<dbReference type="AlphaFoldDB" id="A0A517KXW1"/>
<organism evidence="4 5">
    <name type="scientific">Venturia effusa</name>
    <dbReference type="NCBI Taxonomy" id="50376"/>
    <lineage>
        <taxon>Eukaryota</taxon>
        <taxon>Fungi</taxon>
        <taxon>Dikarya</taxon>
        <taxon>Ascomycota</taxon>
        <taxon>Pezizomycotina</taxon>
        <taxon>Dothideomycetes</taxon>
        <taxon>Pleosporomycetidae</taxon>
        <taxon>Venturiales</taxon>
        <taxon>Venturiaceae</taxon>
        <taxon>Venturia</taxon>
    </lineage>
</organism>
<protein>
    <submittedName>
        <fullName evidence="4">Uncharacterized protein</fullName>
    </submittedName>
</protein>
<keyword evidence="3" id="KW-0472">Membrane</keyword>
<evidence type="ECO:0000256" key="3">
    <source>
        <dbReference type="SAM" id="Phobius"/>
    </source>
</evidence>
<name>A0A517KXW1_9PEZI</name>
<sequence length="470" mass="52772">MRLLPNEWEGAHPLLPRTPDTGLPIAIILNSAVYGSFLGLSYGLGRKAFTKVFYRKHYQQVPQQPYPLWRTIGAFTGWTSVCLVSVQAWNRHQKKKEASIILNDAGIPMPRFKLWEHTTKPTLDDLTLTIGLATVISSLARQRFRPASMSGVAIMGQASVSMAVGRLGLLAWGHEEYTSLRDQYNHELDAASKSYTARYGKPPPRILYGTYDRTWSLQSTSEESLNAGQQSNLSLTGLSSASSTGSEPEGPHYKFADGSVAEPQPRGSHPHTCVLINGSLVFGPMRDYFWEPESVQRGTEILKAHLEKLNEKRTKLVQEAAFLFQEVAQRENNYLALSKNERETEAGRKSRKAMELLSSMHSNTYFNIAEVDWLISDSKKWLLQLESNGTWMPRTQGSPDPKAVEAILENIRKHKKSTDMMLQQIGSMVVPPENRSEIEQDVRDVKENSEATADLIDHFDPMTKPNKGPD</sequence>